<evidence type="ECO:0000259" key="1">
    <source>
        <dbReference type="Pfam" id="PF13456"/>
    </source>
</evidence>
<sequence length="143" mass="15598">MKKIRKTLIELAEEILVLRLSLTGGTRKAVSKSAGLGWVFSGQNDSTMPDSFGAQFQTYVASAMVAEGLAVRVALTHVIHLGITKVWLRSDSLGFIRPIVSVIKPKNLHRILLDIETLSNQNRHAGCLAKASLCNENSTWAQA</sequence>
<evidence type="ECO:0000313" key="2">
    <source>
        <dbReference type="EMBL" id="KAG5388130.1"/>
    </source>
</evidence>
<dbReference type="InterPro" id="IPR036397">
    <property type="entry name" value="RNaseH_sf"/>
</dbReference>
<comment type="caution">
    <text evidence="2">The sequence shown here is derived from an EMBL/GenBank/DDBJ whole genome shotgun (WGS) entry which is preliminary data.</text>
</comment>
<dbReference type="Proteomes" id="UP000823674">
    <property type="component" value="Chromosome A08"/>
</dbReference>
<proteinExistence type="predicted"/>
<dbReference type="EMBL" id="JADBGQ010000007">
    <property type="protein sequence ID" value="KAG5388130.1"/>
    <property type="molecule type" value="Genomic_DNA"/>
</dbReference>
<organism evidence="2 3">
    <name type="scientific">Brassica rapa subsp. trilocularis</name>
    <dbReference type="NCBI Taxonomy" id="1813537"/>
    <lineage>
        <taxon>Eukaryota</taxon>
        <taxon>Viridiplantae</taxon>
        <taxon>Streptophyta</taxon>
        <taxon>Embryophyta</taxon>
        <taxon>Tracheophyta</taxon>
        <taxon>Spermatophyta</taxon>
        <taxon>Magnoliopsida</taxon>
        <taxon>eudicotyledons</taxon>
        <taxon>Gunneridae</taxon>
        <taxon>Pentapetalae</taxon>
        <taxon>rosids</taxon>
        <taxon>malvids</taxon>
        <taxon>Brassicales</taxon>
        <taxon>Brassicaceae</taxon>
        <taxon>Brassiceae</taxon>
        <taxon>Brassica</taxon>
    </lineage>
</organism>
<dbReference type="InterPro" id="IPR002156">
    <property type="entry name" value="RNaseH_domain"/>
</dbReference>
<feature type="domain" description="RNase H type-1" evidence="1">
    <location>
        <begin position="25"/>
        <end position="121"/>
    </location>
</feature>
<dbReference type="Pfam" id="PF13456">
    <property type="entry name" value="RVT_3"/>
    <property type="match status" value="1"/>
</dbReference>
<accession>A0ABQ7LQ65</accession>
<keyword evidence="3" id="KW-1185">Reference proteome</keyword>
<evidence type="ECO:0000313" key="3">
    <source>
        <dbReference type="Proteomes" id="UP000823674"/>
    </source>
</evidence>
<gene>
    <name evidence="2" type="primary">A08p005640.1_BraROA</name>
    <name evidence="2" type="ORF">IGI04_029671</name>
</gene>
<reference evidence="2 3" key="1">
    <citation type="submission" date="2021-03" db="EMBL/GenBank/DDBJ databases">
        <authorList>
            <person name="King G.J."/>
            <person name="Bancroft I."/>
            <person name="Baten A."/>
            <person name="Bloomfield J."/>
            <person name="Borpatragohain P."/>
            <person name="He Z."/>
            <person name="Irish N."/>
            <person name="Irwin J."/>
            <person name="Liu K."/>
            <person name="Mauleon R.P."/>
            <person name="Moore J."/>
            <person name="Morris R."/>
            <person name="Ostergaard L."/>
            <person name="Wang B."/>
            <person name="Wells R."/>
        </authorList>
    </citation>
    <scope>NUCLEOTIDE SEQUENCE [LARGE SCALE GENOMIC DNA]</scope>
    <source>
        <strain evidence="2">R-o-18</strain>
        <tissue evidence="2">Leaf</tissue>
    </source>
</reference>
<protein>
    <recommendedName>
        <fullName evidence="1">RNase H type-1 domain-containing protein</fullName>
    </recommendedName>
</protein>
<dbReference type="Gene3D" id="3.30.420.10">
    <property type="entry name" value="Ribonuclease H-like superfamily/Ribonuclease H"/>
    <property type="match status" value="1"/>
</dbReference>
<name>A0ABQ7LQ65_BRACM</name>